<dbReference type="PANTHER" id="PTHR31282">
    <property type="entry name" value="WRKY TRANSCRIPTION FACTOR 21-RELATED"/>
    <property type="match status" value="1"/>
</dbReference>
<dbReference type="GO" id="GO:0006355">
    <property type="term" value="P:regulation of DNA-templated transcription"/>
    <property type="evidence" value="ECO:0000318"/>
    <property type="project" value="GO_Central"/>
</dbReference>
<dbReference type="OrthoDB" id="2021064at2759"/>
<evidence type="ECO:0000259" key="7">
    <source>
        <dbReference type="PROSITE" id="PS50811"/>
    </source>
</evidence>
<dbReference type="GO" id="GO:0003700">
    <property type="term" value="F:DNA-binding transcription factor activity"/>
    <property type="evidence" value="ECO:0000318"/>
    <property type="project" value="GO_Central"/>
</dbReference>
<dbReference type="Gene3D" id="2.20.25.80">
    <property type="entry name" value="WRKY domain"/>
    <property type="match status" value="1"/>
</dbReference>
<protein>
    <recommendedName>
        <fullName evidence="7">WRKY domain-containing protein</fullName>
    </recommendedName>
</protein>
<dbReference type="Proteomes" id="UP000030748">
    <property type="component" value="Unassembled WGS sequence"/>
</dbReference>
<evidence type="ECO:0000256" key="6">
    <source>
        <dbReference type="SAM" id="MobiDB-lite"/>
    </source>
</evidence>
<dbReference type="eggNOG" id="ENOG502RYCZ">
    <property type="taxonomic scope" value="Eukaryota"/>
</dbReference>
<keyword evidence="4" id="KW-0804">Transcription</keyword>
<organism evidence="8 9">
    <name type="scientific">Erythranthe guttata</name>
    <name type="common">Yellow monkey flower</name>
    <name type="synonym">Mimulus guttatus</name>
    <dbReference type="NCBI Taxonomy" id="4155"/>
    <lineage>
        <taxon>Eukaryota</taxon>
        <taxon>Viridiplantae</taxon>
        <taxon>Streptophyta</taxon>
        <taxon>Embryophyta</taxon>
        <taxon>Tracheophyta</taxon>
        <taxon>Spermatophyta</taxon>
        <taxon>Magnoliopsida</taxon>
        <taxon>eudicotyledons</taxon>
        <taxon>Gunneridae</taxon>
        <taxon>Pentapetalae</taxon>
        <taxon>asterids</taxon>
        <taxon>lamiids</taxon>
        <taxon>Lamiales</taxon>
        <taxon>Phrymaceae</taxon>
        <taxon>Erythranthe</taxon>
    </lineage>
</organism>
<dbReference type="PROSITE" id="PS50811">
    <property type="entry name" value="WRKY"/>
    <property type="match status" value="1"/>
</dbReference>
<dbReference type="AlphaFoldDB" id="A0A022RPV3"/>
<dbReference type="EMBL" id="KI630319">
    <property type="protein sequence ID" value="EYU42031.1"/>
    <property type="molecule type" value="Genomic_DNA"/>
</dbReference>
<accession>A0A022RPV3</accession>
<dbReference type="STRING" id="4155.A0A022RPV3"/>
<keyword evidence="5" id="KW-0539">Nucleus</keyword>
<dbReference type="Pfam" id="PF03106">
    <property type="entry name" value="WRKY"/>
    <property type="match status" value="1"/>
</dbReference>
<feature type="domain" description="WRKY" evidence="7">
    <location>
        <begin position="126"/>
        <end position="190"/>
    </location>
</feature>
<keyword evidence="3" id="KW-0238">DNA-binding</keyword>
<dbReference type="SMART" id="SM00774">
    <property type="entry name" value="WRKY"/>
    <property type="match status" value="1"/>
</dbReference>
<dbReference type="SUPFAM" id="SSF118290">
    <property type="entry name" value="WRKY DNA-binding domain"/>
    <property type="match status" value="1"/>
</dbReference>
<sequence length="360" mass="40099">MTSSCWVATEEAVDRKIRVIGELTRGRDVADQLRQMLRESRHHGVGVDDDASSSVLPAQGLVGKILDSFTHSLSILSSDEASQVPVGFSSPSLKSEDSGDSCKTPLPKDRRGCYKRRRSSETWTKETGSLFEDGHAWRKYGQKDILNATHPRNYFRCTHKFDQGCQASKQVQKIQEDPPLYRTTYHGQHSCKDFLKSSSSSSSPHHIIMDPPASHDSSSVIWSFGSRHLPDPTTTDNYNKKKKKQPNSDEAAICIIKEEAKEDYYNNNNNYGGGVLKSPSSSSSSQLPASVVLPPPSDIHIHGGDYFITQDHYNNYNLTWGQFSDGSVISSCTTSTNHTSMEMDIMVASNFEDFQLESFT</sequence>
<evidence type="ECO:0000256" key="4">
    <source>
        <dbReference type="ARBA" id="ARBA00023163"/>
    </source>
</evidence>
<evidence type="ECO:0000256" key="5">
    <source>
        <dbReference type="ARBA" id="ARBA00023242"/>
    </source>
</evidence>
<gene>
    <name evidence="8" type="ORF">MIMGU_mgv1a008874mg</name>
</gene>
<evidence type="ECO:0000256" key="1">
    <source>
        <dbReference type="ARBA" id="ARBA00004123"/>
    </source>
</evidence>
<dbReference type="KEGG" id="egt:105953199"/>
<keyword evidence="2" id="KW-0805">Transcription regulation</keyword>
<evidence type="ECO:0000313" key="9">
    <source>
        <dbReference type="Proteomes" id="UP000030748"/>
    </source>
</evidence>
<comment type="subcellular location">
    <subcellularLocation>
        <location evidence="1">Nucleus</location>
    </subcellularLocation>
</comment>
<dbReference type="PhylomeDB" id="A0A022RPV3"/>
<dbReference type="InterPro" id="IPR044810">
    <property type="entry name" value="WRKY_plant"/>
</dbReference>
<feature type="region of interest" description="Disordered" evidence="6">
    <location>
        <begin position="83"/>
        <end position="119"/>
    </location>
</feature>
<evidence type="ECO:0000256" key="2">
    <source>
        <dbReference type="ARBA" id="ARBA00023015"/>
    </source>
</evidence>
<name>A0A022RPV3_ERYGU</name>
<proteinExistence type="predicted"/>
<dbReference type="OMA" id="RCTHRND"/>
<evidence type="ECO:0000313" key="8">
    <source>
        <dbReference type="EMBL" id="EYU42031.1"/>
    </source>
</evidence>
<dbReference type="GO" id="GO:0005634">
    <property type="term" value="C:nucleus"/>
    <property type="evidence" value="ECO:0000318"/>
    <property type="project" value="GO_Central"/>
</dbReference>
<dbReference type="InterPro" id="IPR003657">
    <property type="entry name" value="WRKY_dom"/>
</dbReference>
<dbReference type="InterPro" id="IPR036576">
    <property type="entry name" value="WRKY_dom_sf"/>
</dbReference>
<evidence type="ECO:0000256" key="3">
    <source>
        <dbReference type="ARBA" id="ARBA00023125"/>
    </source>
</evidence>
<keyword evidence="9" id="KW-1185">Reference proteome</keyword>
<dbReference type="GO" id="GO:0000976">
    <property type="term" value="F:transcription cis-regulatory region binding"/>
    <property type="evidence" value="ECO:0000318"/>
    <property type="project" value="GO_Central"/>
</dbReference>
<reference evidence="8 9" key="1">
    <citation type="journal article" date="2013" name="Proc. Natl. Acad. Sci. U.S.A.">
        <title>Fine-scale variation in meiotic recombination in Mimulus inferred from population shotgun sequencing.</title>
        <authorList>
            <person name="Hellsten U."/>
            <person name="Wright K.M."/>
            <person name="Jenkins J."/>
            <person name="Shu S."/>
            <person name="Yuan Y."/>
            <person name="Wessler S.R."/>
            <person name="Schmutz J."/>
            <person name="Willis J.H."/>
            <person name="Rokhsar D.S."/>
        </authorList>
    </citation>
    <scope>NUCLEOTIDE SEQUENCE [LARGE SCALE GENOMIC DNA]</scope>
    <source>
        <strain evidence="9">cv. DUN x IM62</strain>
    </source>
</reference>